<keyword evidence="2" id="KW-1185">Reference proteome</keyword>
<dbReference type="KEGG" id="vg:29125799"/>
<dbReference type="GeneID" id="29125799"/>
<accession>A0A142F2K6</accession>
<dbReference type="RefSeq" id="YP_009303225.1">
    <property type="nucleotide sequence ID" value="NC_031253.1"/>
</dbReference>
<dbReference type="Proteomes" id="UP000201826">
    <property type="component" value="Segment"/>
</dbReference>
<dbReference type="Pfam" id="PF07799">
    <property type="entry name" value="DUF1643"/>
    <property type="match status" value="1"/>
</dbReference>
<organism evidence="1 2">
    <name type="scientific">Mycobacterium phage Bipper</name>
    <dbReference type="NCBI Taxonomy" id="1805457"/>
    <lineage>
        <taxon>Viruses</taxon>
        <taxon>Duplodnaviria</taxon>
        <taxon>Heunggongvirae</taxon>
        <taxon>Uroviricota</taxon>
        <taxon>Caudoviricetes</taxon>
        <taxon>Bippervirus</taxon>
        <taxon>Bippervirus bipper</taxon>
    </lineage>
</organism>
<dbReference type="InterPro" id="IPR012441">
    <property type="entry name" value="DUF1643"/>
</dbReference>
<sequence length="162" mass="17805">MTKPYNSAVISECGRYRYELIRRWGDGPLLEFVMLNPSTADAEKDDPTIRRCIGFGKAWGYGGIVVHNLYAYRATAPDMLANVDDPIGPANRDYLGNKIATCTIAAWGAHPAAVGWWNGYPYNITAALKRPQLLCLGVNGNGSPKHPLYVPSSRTPIPWEAP</sequence>
<evidence type="ECO:0000313" key="1">
    <source>
        <dbReference type="EMBL" id="AMQ67013.1"/>
    </source>
</evidence>
<evidence type="ECO:0008006" key="3">
    <source>
        <dbReference type="Google" id="ProtNLM"/>
    </source>
</evidence>
<dbReference type="EMBL" id="KU728633">
    <property type="protein sequence ID" value="AMQ67013.1"/>
    <property type="molecule type" value="Genomic_DNA"/>
</dbReference>
<dbReference type="OrthoDB" id="24298at10239"/>
<proteinExistence type="predicted"/>
<reference evidence="2" key="1">
    <citation type="submission" date="2016-02" db="EMBL/GenBank/DDBJ databases">
        <authorList>
            <person name="Isern S."/>
            <person name="Barcellona C.M."/>
            <person name="Dozier K.D."/>
            <person name="Faust J.M."/>
            <person name="Fedrick A.J."/>
            <person name="Gagliardi L.E."/>
            <person name="Gatt S.M."/>
            <person name="Gleason P.S."/>
            <person name="Gomez E.A."/>
            <person name="Hoffman A.M."/>
            <person name="Jenkins M."/>
            <person name="Jones M.J."/>
            <person name="Lang J.F."/>
            <person name="Lequay S.M."/>
            <person name="Mars P.J."/>
            <person name="Mtchedlidze N."/>
            <person name="Osking Z.B."/>
            <person name="Paul L.M."/>
            <person name="Pica A.N."/>
            <person name="Robison M.D."/>
            <person name="Rodriguez D."/>
            <person name="Rosales K.A."/>
            <person name="Saravis L.E."/>
            <person name="Sisson B.M."/>
            <person name="Tan A.L."/>
            <person name="Voltaire R."/>
            <person name="Michael S.F."/>
            <person name="Warner M.H."/>
            <person name="Bradley K.W."/>
            <person name="Asai D.J."/>
            <person name="Bowman C.A."/>
            <person name="Russell D.A."/>
            <person name="Pope W.H."/>
            <person name="Jacobs-Sera D."/>
            <person name="Hendrix R.W."/>
            <person name="Hatfull G.F."/>
        </authorList>
    </citation>
    <scope>NUCLEOTIDE SEQUENCE [LARGE SCALE GENOMIC DNA]</scope>
</reference>
<evidence type="ECO:0000313" key="2">
    <source>
        <dbReference type="Proteomes" id="UP000201826"/>
    </source>
</evidence>
<protein>
    <recommendedName>
        <fullName evidence="3">DUF1643 domain-containing protein</fullName>
    </recommendedName>
</protein>
<name>A0A142F2K6_9CAUD</name>
<gene>
    <name evidence="1" type="primary">78</name>
    <name evidence="1" type="ORF">SEA_BIPPER_78</name>
</gene>